<sequence>MFSTVSRATRYGDYGSSSFTNVAYERLLLEEDEIQGGGDENDDDDFDVGAGARRGGLPFFNLPLNMAPNV</sequence>
<accession>A0ABR2RA45</accession>
<name>A0ABR2RA45_9ROSI</name>
<keyword evidence="2" id="KW-1185">Reference proteome</keyword>
<reference evidence="1 2" key="1">
    <citation type="journal article" date="2024" name="G3 (Bethesda)">
        <title>Genome assembly of Hibiscus sabdariffa L. provides insights into metabolisms of medicinal natural products.</title>
        <authorList>
            <person name="Kim T."/>
        </authorList>
    </citation>
    <scope>NUCLEOTIDE SEQUENCE [LARGE SCALE GENOMIC DNA]</scope>
    <source>
        <strain evidence="1">TK-2024</strain>
        <tissue evidence="1">Old leaves</tissue>
    </source>
</reference>
<dbReference type="Proteomes" id="UP001396334">
    <property type="component" value="Unassembled WGS sequence"/>
</dbReference>
<comment type="caution">
    <text evidence="1">The sequence shown here is derived from an EMBL/GenBank/DDBJ whole genome shotgun (WGS) entry which is preliminary data.</text>
</comment>
<protein>
    <submittedName>
        <fullName evidence="1">Uncharacterized protein</fullName>
    </submittedName>
</protein>
<gene>
    <name evidence="1" type="ORF">V6N11_036333</name>
</gene>
<organism evidence="1 2">
    <name type="scientific">Hibiscus sabdariffa</name>
    <name type="common">roselle</name>
    <dbReference type="NCBI Taxonomy" id="183260"/>
    <lineage>
        <taxon>Eukaryota</taxon>
        <taxon>Viridiplantae</taxon>
        <taxon>Streptophyta</taxon>
        <taxon>Embryophyta</taxon>
        <taxon>Tracheophyta</taxon>
        <taxon>Spermatophyta</taxon>
        <taxon>Magnoliopsida</taxon>
        <taxon>eudicotyledons</taxon>
        <taxon>Gunneridae</taxon>
        <taxon>Pentapetalae</taxon>
        <taxon>rosids</taxon>
        <taxon>malvids</taxon>
        <taxon>Malvales</taxon>
        <taxon>Malvaceae</taxon>
        <taxon>Malvoideae</taxon>
        <taxon>Hibiscus</taxon>
    </lineage>
</organism>
<evidence type="ECO:0000313" key="1">
    <source>
        <dbReference type="EMBL" id="KAK9009808.1"/>
    </source>
</evidence>
<proteinExistence type="predicted"/>
<evidence type="ECO:0000313" key="2">
    <source>
        <dbReference type="Proteomes" id="UP001396334"/>
    </source>
</evidence>
<dbReference type="EMBL" id="JBBPBN010000024">
    <property type="protein sequence ID" value="KAK9009808.1"/>
    <property type="molecule type" value="Genomic_DNA"/>
</dbReference>